<keyword evidence="1" id="KW-0145">Chemotaxis</keyword>
<dbReference type="Pfam" id="PF13690">
    <property type="entry name" value="CheX"/>
    <property type="match status" value="1"/>
</dbReference>
<evidence type="ECO:0000259" key="2">
    <source>
        <dbReference type="Pfam" id="PF13690"/>
    </source>
</evidence>
<name>A4BED7_9GAMM</name>
<gene>
    <name evidence="3" type="ORF">MED297_12827</name>
</gene>
<dbReference type="Gene3D" id="3.40.1550.10">
    <property type="entry name" value="CheC-like"/>
    <property type="match status" value="1"/>
</dbReference>
<dbReference type="SUPFAM" id="SSF103039">
    <property type="entry name" value="CheC-like"/>
    <property type="match status" value="1"/>
</dbReference>
<dbReference type="InterPro" id="IPR028976">
    <property type="entry name" value="CheC-like_sf"/>
</dbReference>
<keyword evidence="4" id="KW-1185">Reference proteome</keyword>
<protein>
    <recommendedName>
        <fullName evidence="2">Chemotaxis phosphatase CheX-like domain-containing protein</fullName>
    </recommendedName>
</protein>
<dbReference type="PANTHER" id="PTHR39452">
    <property type="entry name" value="CHEY-P PHOSPHATASE CHEX"/>
    <property type="match status" value="1"/>
</dbReference>
<dbReference type="GO" id="GO:0006935">
    <property type="term" value="P:chemotaxis"/>
    <property type="evidence" value="ECO:0007669"/>
    <property type="project" value="UniProtKB-KW"/>
</dbReference>
<reference evidence="3 4" key="1">
    <citation type="submission" date="2006-02" db="EMBL/GenBank/DDBJ databases">
        <authorList>
            <person name="Pinhassi J."/>
            <person name="Pedros-Alio C."/>
            <person name="Ferriera S."/>
            <person name="Johnson J."/>
            <person name="Kravitz S."/>
            <person name="Halpern A."/>
            <person name="Remington K."/>
            <person name="Beeson K."/>
            <person name="Tran B."/>
            <person name="Rogers Y.-H."/>
            <person name="Friedman R."/>
            <person name="Venter J.C."/>
        </authorList>
    </citation>
    <scope>NUCLEOTIDE SEQUENCE [LARGE SCALE GENOMIC DNA]</scope>
    <source>
        <strain evidence="3 4">MED297</strain>
    </source>
</reference>
<dbReference type="Proteomes" id="UP000005953">
    <property type="component" value="Unassembled WGS sequence"/>
</dbReference>
<dbReference type="AlphaFoldDB" id="A4BED7"/>
<feature type="domain" description="Chemotaxis phosphatase CheX-like" evidence="2">
    <location>
        <begin position="23"/>
        <end position="120"/>
    </location>
</feature>
<evidence type="ECO:0000313" key="3">
    <source>
        <dbReference type="EMBL" id="EAR09615.1"/>
    </source>
</evidence>
<accession>A4BED7</accession>
<dbReference type="EMBL" id="AAOE01000009">
    <property type="protein sequence ID" value="EAR09615.1"/>
    <property type="molecule type" value="Genomic_DNA"/>
</dbReference>
<sequence>MAQLEVTVGKPVLKQGHDAPGQVSGFIHLNGLNHKGSLAISFSSKALLLIYRNMLGEPLETLDDSALDLAGEITNMVCGGAKQRLASKGYEFDLTQPTLLSGSPHSIEHTPAGPVVTLPLHLPEGEMYLEVCLNR</sequence>
<dbReference type="CDD" id="cd17906">
    <property type="entry name" value="CheX"/>
    <property type="match status" value="1"/>
</dbReference>
<comment type="caution">
    <text evidence="3">The sequence shown here is derived from an EMBL/GenBank/DDBJ whole genome shotgun (WGS) entry which is preliminary data.</text>
</comment>
<dbReference type="InterPro" id="IPR038756">
    <property type="entry name" value="CheX-like"/>
</dbReference>
<proteinExistence type="predicted"/>
<evidence type="ECO:0000313" key="4">
    <source>
        <dbReference type="Proteomes" id="UP000005953"/>
    </source>
</evidence>
<dbReference type="PANTHER" id="PTHR39452:SF1">
    <property type="entry name" value="CHEY-P PHOSPHATASE CHEX"/>
    <property type="match status" value="1"/>
</dbReference>
<evidence type="ECO:0000256" key="1">
    <source>
        <dbReference type="ARBA" id="ARBA00022500"/>
    </source>
</evidence>
<dbReference type="HOGENOM" id="CLU_116290_0_0_6"/>
<organism evidence="3 4">
    <name type="scientific">Reinekea blandensis MED297</name>
    <dbReference type="NCBI Taxonomy" id="314283"/>
    <lineage>
        <taxon>Bacteria</taxon>
        <taxon>Pseudomonadati</taxon>
        <taxon>Pseudomonadota</taxon>
        <taxon>Gammaproteobacteria</taxon>
        <taxon>Oceanospirillales</taxon>
        <taxon>Saccharospirillaceae</taxon>
        <taxon>Reinekea</taxon>
    </lineage>
</organism>
<dbReference type="STRING" id="314283.MED297_12827"/>
<dbReference type="InterPro" id="IPR028051">
    <property type="entry name" value="CheX-like_dom"/>
</dbReference>